<dbReference type="PANTHER" id="PTHR11895:SF176">
    <property type="entry name" value="AMIDASE AMID-RELATED"/>
    <property type="match status" value="1"/>
</dbReference>
<dbReference type="SUPFAM" id="SSF75304">
    <property type="entry name" value="Amidase signature (AS) enzymes"/>
    <property type="match status" value="1"/>
</dbReference>
<dbReference type="EMBL" id="CP097463">
    <property type="protein sequence ID" value="WAX58354.1"/>
    <property type="molecule type" value="Genomic_DNA"/>
</dbReference>
<evidence type="ECO:0000313" key="3">
    <source>
        <dbReference type="EMBL" id="WAX58354.1"/>
    </source>
</evidence>
<organism evidence="3 4">
    <name type="scientific">Jatrophihabitans cynanchi</name>
    <dbReference type="NCBI Taxonomy" id="2944128"/>
    <lineage>
        <taxon>Bacteria</taxon>
        <taxon>Bacillati</taxon>
        <taxon>Actinomycetota</taxon>
        <taxon>Actinomycetes</taxon>
        <taxon>Jatrophihabitantales</taxon>
        <taxon>Jatrophihabitantaceae</taxon>
        <taxon>Jatrophihabitans</taxon>
    </lineage>
</organism>
<sequence>MSRDPQLPPRTIVDAVEALRSGATTSVDLVRTAIEASESNNARLAALVELYRESALEAAIEADRVLDRAGRAAPILTGIPLGIKDIITTREGPTTAESDASGATSLAGDATAVRRLRSAGGIIMGKTATMEFAFGMPDEPRGRVLARNPWNVEKWAGGSSSGSASGIQAGMFLGALGTDTAGSIRLPAAFCGISGLKPTFGRVPTSGCLPLAYSLDHIGPMARSAADCALLLRTLAGPDGHDPQGTDQPVEDYLAGLSGDLTGIRVGVIEAGAANDAEPQHAVAFRESLRQFQSLGARLVDVQLPSFVEASTATMTTLIAEAAAEHAEGLTSQYLAYGRSLRSRLLTSAFLSATDYIQAQRVRRVAQLQLARVYDDVDLIVLPTSIFAAFDCAQLSARDEVDLKSSTGIPTAYWNAVGNPVLSIPIGFARNGLPLGLQIAGRPFDERLVLRAGDAFQRITRWHLETPTSLPTGSVPEPADPGPRGHAGEHPRSADMSPPTDRGSTASTVVRGLLAMADLTPPELEFANAVARFGQTREDVRSVRVLGSASATVPATRFSAVP</sequence>
<reference evidence="3" key="1">
    <citation type="submission" date="2022-05" db="EMBL/GenBank/DDBJ databases">
        <title>Jatrophihabitans sp. SB3-54 whole genome sequence.</title>
        <authorList>
            <person name="Suh M.K."/>
            <person name="Eom M.K."/>
            <person name="Kim J.S."/>
            <person name="Kim H.S."/>
            <person name="Do H.E."/>
            <person name="Shin Y.K."/>
            <person name="Lee J.-S."/>
        </authorList>
    </citation>
    <scope>NUCLEOTIDE SEQUENCE</scope>
    <source>
        <strain evidence="3">SB3-54</strain>
    </source>
</reference>
<proteinExistence type="predicted"/>
<dbReference type="RefSeq" id="WP_269444902.1">
    <property type="nucleotide sequence ID" value="NZ_CP097463.1"/>
</dbReference>
<dbReference type="Pfam" id="PF01425">
    <property type="entry name" value="Amidase"/>
    <property type="match status" value="1"/>
</dbReference>
<evidence type="ECO:0000313" key="4">
    <source>
        <dbReference type="Proteomes" id="UP001164693"/>
    </source>
</evidence>
<dbReference type="Gene3D" id="3.90.1300.10">
    <property type="entry name" value="Amidase signature (AS) domain"/>
    <property type="match status" value="1"/>
</dbReference>
<feature type="region of interest" description="Disordered" evidence="1">
    <location>
        <begin position="467"/>
        <end position="505"/>
    </location>
</feature>
<dbReference type="InterPro" id="IPR036928">
    <property type="entry name" value="AS_sf"/>
</dbReference>
<name>A0ABY7K108_9ACTN</name>
<evidence type="ECO:0000259" key="2">
    <source>
        <dbReference type="Pfam" id="PF01425"/>
    </source>
</evidence>
<evidence type="ECO:0000256" key="1">
    <source>
        <dbReference type="SAM" id="MobiDB-lite"/>
    </source>
</evidence>
<dbReference type="InterPro" id="IPR023631">
    <property type="entry name" value="Amidase_dom"/>
</dbReference>
<feature type="domain" description="Amidase" evidence="2">
    <location>
        <begin position="28"/>
        <end position="450"/>
    </location>
</feature>
<gene>
    <name evidence="3" type="ORF">M6B22_06205</name>
</gene>
<dbReference type="Proteomes" id="UP001164693">
    <property type="component" value="Chromosome"/>
</dbReference>
<dbReference type="PANTHER" id="PTHR11895">
    <property type="entry name" value="TRANSAMIDASE"/>
    <property type="match status" value="1"/>
</dbReference>
<dbReference type="InterPro" id="IPR000120">
    <property type="entry name" value="Amidase"/>
</dbReference>
<protein>
    <submittedName>
        <fullName evidence="3">Amidase</fullName>
    </submittedName>
</protein>
<keyword evidence="4" id="KW-1185">Reference proteome</keyword>
<accession>A0ABY7K108</accession>